<keyword evidence="2" id="KW-1185">Reference proteome</keyword>
<dbReference type="GO" id="GO:0003964">
    <property type="term" value="F:RNA-directed DNA polymerase activity"/>
    <property type="evidence" value="ECO:0007669"/>
    <property type="project" value="UniProtKB-KW"/>
</dbReference>
<proteinExistence type="predicted"/>
<dbReference type="PANTHER" id="PTHR33332">
    <property type="entry name" value="REVERSE TRANSCRIPTASE DOMAIN-CONTAINING PROTEIN"/>
    <property type="match status" value="1"/>
</dbReference>
<protein>
    <submittedName>
        <fullName evidence="1">Rna-directed dna polymerase from mobile element jockey-like</fullName>
    </submittedName>
</protein>
<evidence type="ECO:0000313" key="1">
    <source>
        <dbReference type="EMBL" id="PKU31221.1"/>
    </source>
</evidence>
<reference evidence="2" key="1">
    <citation type="submission" date="2017-11" db="EMBL/GenBank/DDBJ databases">
        <authorList>
            <person name="Lima N.C."/>
            <person name="Parody-Merino A.M."/>
            <person name="Battley P.F."/>
            <person name="Fidler A.E."/>
            <person name="Prosdocimi F."/>
        </authorList>
    </citation>
    <scope>NUCLEOTIDE SEQUENCE [LARGE SCALE GENOMIC DNA]</scope>
</reference>
<dbReference type="EMBL" id="KZ513158">
    <property type="protein sequence ID" value="PKU31221.1"/>
    <property type="molecule type" value="Genomic_DNA"/>
</dbReference>
<dbReference type="Proteomes" id="UP000233556">
    <property type="component" value="Unassembled WGS sequence"/>
</dbReference>
<gene>
    <name evidence="1" type="ORF">llap_18476</name>
</gene>
<organism evidence="1 2">
    <name type="scientific">Limosa lapponica baueri</name>
    <dbReference type="NCBI Taxonomy" id="1758121"/>
    <lineage>
        <taxon>Eukaryota</taxon>
        <taxon>Metazoa</taxon>
        <taxon>Chordata</taxon>
        <taxon>Craniata</taxon>
        <taxon>Vertebrata</taxon>
        <taxon>Euteleostomi</taxon>
        <taxon>Archelosauria</taxon>
        <taxon>Archosauria</taxon>
        <taxon>Dinosauria</taxon>
        <taxon>Saurischia</taxon>
        <taxon>Theropoda</taxon>
        <taxon>Coelurosauria</taxon>
        <taxon>Aves</taxon>
        <taxon>Neognathae</taxon>
        <taxon>Neoaves</taxon>
        <taxon>Charadriiformes</taxon>
        <taxon>Scolopacidae</taxon>
        <taxon>Limosa</taxon>
    </lineage>
</organism>
<sequence>MWGEQWTLSTWTSKAFDTASHKIFLDKLLMCGLGEQTQGVVIGGTRASWRLVTSGMPKSLWWVQFADETKLGGEADTPEGCAAIQRDFNRLEKWADENLLKFNKKCKVLHLVRNNPMHQYMLGATQLESSLAEKFLGVLVDTKLNMSQQGALAAKTPNGILGRIR</sequence>
<reference evidence="2" key="2">
    <citation type="submission" date="2017-12" db="EMBL/GenBank/DDBJ databases">
        <title>Genome sequence of the Bar-tailed Godwit (Limosa lapponica baueri).</title>
        <authorList>
            <person name="Lima N.C.B."/>
            <person name="Parody-Merino A.M."/>
            <person name="Battley P.F."/>
            <person name="Fidler A.E."/>
            <person name="Prosdocimi F."/>
        </authorList>
    </citation>
    <scope>NUCLEOTIDE SEQUENCE [LARGE SCALE GENOMIC DNA]</scope>
</reference>
<accession>A0A2I0TBP8</accession>
<keyword evidence="1" id="KW-0808">Transferase</keyword>
<evidence type="ECO:0000313" key="2">
    <source>
        <dbReference type="Proteomes" id="UP000233556"/>
    </source>
</evidence>
<keyword evidence="1" id="KW-0548">Nucleotidyltransferase</keyword>
<keyword evidence="1" id="KW-0695">RNA-directed DNA polymerase</keyword>
<dbReference type="AlphaFoldDB" id="A0A2I0TBP8"/>
<name>A0A2I0TBP8_LIMLA</name>